<organism evidence="2">
    <name type="scientific">viral metagenome</name>
    <dbReference type="NCBI Taxonomy" id="1070528"/>
    <lineage>
        <taxon>unclassified sequences</taxon>
        <taxon>metagenomes</taxon>
        <taxon>organismal metagenomes</taxon>
    </lineage>
</organism>
<evidence type="ECO:0000313" key="2">
    <source>
        <dbReference type="EMBL" id="QHS93777.1"/>
    </source>
</evidence>
<feature type="region of interest" description="Disordered" evidence="1">
    <location>
        <begin position="102"/>
        <end position="140"/>
    </location>
</feature>
<evidence type="ECO:0000256" key="1">
    <source>
        <dbReference type="SAM" id="MobiDB-lite"/>
    </source>
</evidence>
<sequence length="140" mass="17535">MLICEHCKHKFPEYFKGKHSEANMFRVMDATQKHSEKQYFCDPFCYMRYIETSGRLVEYMKWRDIERFFRTLPNLYPEDDFYKHFRQYKYLARLDPEVTLEDVRKQNYPEDRKPLRKQNLGMQDHTHRREDHRQEVKEVE</sequence>
<feature type="compositionally biased region" description="Basic and acidic residues" evidence="1">
    <location>
        <begin position="124"/>
        <end position="140"/>
    </location>
</feature>
<dbReference type="EMBL" id="MN739209">
    <property type="protein sequence ID" value="QHS93777.1"/>
    <property type="molecule type" value="Genomic_DNA"/>
</dbReference>
<reference evidence="2" key="1">
    <citation type="journal article" date="2020" name="Nature">
        <title>Giant virus diversity and host interactions through global metagenomics.</title>
        <authorList>
            <person name="Schulz F."/>
            <person name="Roux S."/>
            <person name="Paez-Espino D."/>
            <person name="Jungbluth S."/>
            <person name="Walsh D.A."/>
            <person name="Denef V.J."/>
            <person name="McMahon K.D."/>
            <person name="Konstantinidis K.T."/>
            <person name="Eloe-Fadrosh E.A."/>
            <person name="Kyrpides N.C."/>
            <person name="Woyke T."/>
        </authorList>
    </citation>
    <scope>NUCLEOTIDE SEQUENCE</scope>
    <source>
        <strain evidence="2">GVMAG-M-3300018080-19</strain>
    </source>
</reference>
<feature type="compositionally biased region" description="Basic and acidic residues" evidence="1">
    <location>
        <begin position="102"/>
        <end position="113"/>
    </location>
</feature>
<name>A0A6C0BMZ8_9ZZZZ</name>
<dbReference type="AlphaFoldDB" id="A0A6C0BMZ8"/>
<proteinExistence type="predicted"/>
<protein>
    <submittedName>
        <fullName evidence="2">Uncharacterized protein</fullName>
    </submittedName>
</protein>
<accession>A0A6C0BMZ8</accession>